<reference evidence="12 13" key="1">
    <citation type="journal article" date="2018" name="Sci. Rep.">
        <title>Raphidocelis subcapitata (=Pseudokirchneriella subcapitata) provides an insight into genome evolution and environmental adaptations in the Sphaeropleales.</title>
        <authorList>
            <person name="Suzuki S."/>
            <person name="Yamaguchi H."/>
            <person name="Nakajima N."/>
            <person name="Kawachi M."/>
        </authorList>
    </citation>
    <scope>NUCLEOTIDE SEQUENCE [LARGE SCALE GENOMIC DNA]</scope>
    <source>
        <strain evidence="12 13">NIES-35</strain>
    </source>
</reference>
<feature type="region of interest" description="Disordered" evidence="10">
    <location>
        <begin position="397"/>
        <end position="416"/>
    </location>
</feature>
<dbReference type="OrthoDB" id="185618at2759"/>
<evidence type="ECO:0000256" key="4">
    <source>
        <dbReference type="ARBA" id="ARBA00022816"/>
    </source>
</evidence>
<dbReference type="InParanoid" id="A0A2V0P787"/>
<dbReference type="AlphaFoldDB" id="A0A2V0P787"/>
<keyword evidence="9" id="KW-0539">Nucleus</keyword>
<accession>A0A2V0P787</accession>
<dbReference type="GO" id="GO:0051028">
    <property type="term" value="P:mRNA transport"/>
    <property type="evidence" value="ECO:0007669"/>
    <property type="project" value="UniProtKB-KW"/>
</dbReference>
<evidence type="ECO:0000256" key="3">
    <source>
        <dbReference type="ARBA" id="ARBA00022737"/>
    </source>
</evidence>
<keyword evidence="7" id="KW-0811">Translocation</keyword>
<keyword evidence="3" id="KW-0677">Repeat</keyword>
<feature type="region of interest" description="Disordered" evidence="10">
    <location>
        <begin position="253"/>
        <end position="294"/>
    </location>
</feature>
<dbReference type="PROSITE" id="PS50196">
    <property type="entry name" value="RANBD1"/>
    <property type="match status" value="1"/>
</dbReference>
<keyword evidence="5" id="KW-0653">Protein transport</keyword>
<dbReference type="Proteomes" id="UP000247498">
    <property type="component" value="Unassembled WGS sequence"/>
</dbReference>
<evidence type="ECO:0000313" key="12">
    <source>
        <dbReference type="EMBL" id="GBF95741.1"/>
    </source>
</evidence>
<evidence type="ECO:0000256" key="1">
    <source>
        <dbReference type="ARBA" id="ARBA00004567"/>
    </source>
</evidence>
<feature type="region of interest" description="Disordered" evidence="10">
    <location>
        <begin position="145"/>
        <end position="192"/>
    </location>
</feature>
<dbReference type="EMBL" id="BDRX01000069">
    <property type="protein sequence ID" value="GBF95741.1"/>
    <property type="molecule type" value="Genomic_DNA"/>
</dbReference>
<dbReference type="InterPro" id="IPR000156">
    <property type="entry name" value="Ran_bind_dom"/>
</dbReference>
<keyword evidence="8" id="KW-0906">Nuclear pore complex</keyword>
<evidence type="ECO:0000256" key="7">
    <source>
        <dbReference type="ARBA" id="ARBA00023010"/>
    </source>
</evidence>
<keyword evidence="6" id="KW-0007">Acetylation</keyword>
<dbReference type="Gene3D" id="2.30.29.30">
    <property type="entry name" value="Pleckstrin-homology domain (PH domain)/Phosphotyrosine-binding domain (PTB)"/>
    <property type="match status" value="1"/>
</dbReference>
<dbReference type="Pfam" id="PF00638">
    <property type="entry name" value="Ran_BP1"/>
    <property type="match status" value="1"/>
</dbReference>
<dbReference type="GO" id="GO:0005643">
    <property type="term" value="C:nuclear pore"/>
    <property type="evidence" value="ECO:0007669"/>
    <property type="project" value="UniProtKB-SubCell"/>
</dbReference>
<evidence type="ECO:0000256" key="2">
    <source>
        <dbReference type="ARBA" id="ARBA00022448"/>
    </source>
</evidence>
<evidence type="ECO:0000259" key="11">
    <source>
        <dbReference type="PROSITE" id="PS50196"/>
    </source>
</evidence>
<dbReference type="PANTHER" id="PTHR23138:SF142">
    <property type="entry name" value="RAN-BINDING PROTEIN 3B-RELATED"/>
    <property type="match status" value="1"/>
</dbReference>
<dbReference type="SUPFAM" id="SSF50729">
    <property type="entry name" value="PH domain-like"/>
    <property type="match status" value="1"/>
</dbReference>
<dbReference type="STRING" id="307507.A0A2V0P787"/>
<evidence type="ECO:0000256" key="6">
    <source>
        <dbReference type="ARBA" id="ARBA00022990"/>
    </source>
</evidence>
<comment type="subcellular location">
    <subcellularLocation>
        <location evidence="1">Nucleus</location>
        <location evidence="1">Nuclear pore complex</location>
    </subcellularLocation>
</comment>
<dbReference type="InterPro" id="IPR011993">
    <property type="entry name" value="PH-like_dom_sf"/>
</dbReference>
<comment type="caution">
    <text evidence="12">The sequence shown here is derived from an EMBL/GenBank/DDBJ whole genome shotgun (WGS) entry which is preliminary data.</text>
</comment>
<dbReference type="SMART" id="SM00160">
    <property type="entry name" value="RanBD"/>
    <property type="match status" value="1"/>
</dbReference>
<evidence type="ECO:0000256" key="9">
    <source>
        <dbReference type="ARBA" id="ARBA00023242"/>
    </source>
</evidence>
<feature type="region of interest" description="Disordered" evidence="10">
    <location>
        <begin position="1"/>
        <end position="47"/>
    </location>
</feature>
<sequence length="470" mass="45216">MAERPTDHLQPAGKRRPGEQLTKDNFDDEEEAGYEPGAWGPDNKADEATLKKRKIVRVARRGPGAAPANAPPAPAVEPAVAAAGEDSSAAGDVAPANPFAGRSLVAAAAPAPAANPFAGRSLIAPAAKADDAAADKDAASGHAEAAGKAADAATDPAASNGAAAASPPAAASGAGGQDAGKEEGGNAEAAPAAAPVFGGSSAGFGTFASGGFGGFAGASSGGFGGFGGFGAAAGGSSAFGFGGAGAGSKGMFGAGAAAQPKEGEGEEGSQGGGDDKEAGGVEGEGVFGGPEPAPVVTLEEVPKVTGEEAEEVLLTVDGALFEFDAGARSWHERGRGEFRINRDPSTRAARAVMRERASKRLILNARLYAGMPTSRMAPPQKGVTFAVANVAHTNPGGDAAAADGDEAPAGGKGAGGDAAGAQLATYALRLKSGDDVDSLLAVIGAWKGLARAAGGPGGGADGGGSGEEAV</sequence>
<dbReference type="GO" id="GO:0015031">
    <property type="term" value="P:protein transport"/>
    <property type="evidence" value="ECO:0007669"/>
    <property type="project" value="UniProtKB-KW"/>
</dbReference>
<feature type="domain" description="RanBD1" evidence="11">
    <location>
        <begin position="291"/>
        <end position="439"/>
    </location>
</feature>
<keyword evidence="2" id="KW-0813">Transport</keyword>
<dbReference type="InterPro" id="IPR045255">
    <property type="entry name" value="RanBP1-like"/>
</dbReference>
<evidence type="ECO:0000313" key="13">
    <source>
        <dbReference type="Proteomes" id="UP000247498"/>
    </source>
</evidence>
<organism evidence="12 13">
    <name type="scientific">Raphidocelis subcapitata</name>
    <dbReference type="NCBI Taxonomy" id="307507"/>
    <lineage>
        <taxon>Eukaryota</taxon>
        <taxon>Viridiplantae</taxon>
        <taxon>Chlorophyta</taxon>
        <taxon>core chlorophytes</taxon>
        <taxon>Chlorophyceae</taxon>
        <taxon>CS clade</taxon>
        <taxon>Sphaeropleales</taxon>
        <taxon>Selenastraceae</taxon>
        <taxon>Raphidocelis</taxon>
    </lineage>
</organism>
<evidence type="ECO:0000256" key="10">
    <source>
        <dbReference type="SAM" id="MobiDB-lite"/>
    </source>
</evidence>
<name>A0A2V0P787_9CHLO</name>
<dbReference type="FunCoup" id="A0A2V0P787">
    <property type="interactions" value="1600"/>
</dbReference>
<dbReference type="Pfam" id="PF08911">
    <property type="entry name" value="NUP50"/>
    <property type="match status" value="1"/>
</dbReference>
<feature type="compositionally biased region" description="Low complexity" evidence="10">
    <location>
        <begin position="76"/>
        <end position="94"/>
    </location>
</feature>
<feature type="compositionally biased region" description="Low complexity" evidence="10">
    <location>
        <begin position="145"/>
        <end position="172"/>
    </location>
</feature>
<evidence type="ECO:0000256" key="5">
    <source>
        <dbReference type="ARBA" id="ARBA00022927"/>
    </source>
</evidence>
<evidence type="ECO:0000256" key="8">
    <source>
        <dbReference type="ARBA" id="ARBA00023132"/>
    </source>
</evidence>
<feature type="compositionally biased region" description="Basic and acidic residues" evidence="10">
    <location>
        <begin position="16"/>
        <end position="25"/>
    </location>
</feature>
<protein>
    <recommendedName>
        <fullName evidence="11">RanBD1 domain-containing protein</fullName>
    </recommendedName>
</protein>
<keyword evidence="13" id="KW-1185">Reference proteome</keyword>
<dbReference type="InterPro" id="IPR015007">
    <property type="entry name" value="NUP2/50/61"/>
</dbReference>
<gene>
    <name evidence="12" type="ORF">Rsub_08723</name>
</gene>
<feature type="region of interest" description="Disordered" evidence="10">
    <location>
        <begin position="61"/>
        <end position="97"/>
    </location>
</feature>
<proteinExistence type="predicted"/>
<dbReference type="PANTHER" id="PTHR23138">
    <property type="entry name" value="RAN BINDING PROTEIN"/>
    <property type="match status" value="1"/>
</dbReference>
<keyword evidence="4" id="KW-0509">mRNA transport</keyword>